<evidence type="ECO:0000313" key="2">
    <source>
        <dbReference type="Proteomes" id="UP000255234"/>
    </source>
</evidence>
<dbReference type="EMBL" id="UGPP01000001">
    <property type="protein sequence ID" value="STY71201.1"/>
    <property type="molecule type" value="Genomic_DNA"/>
</dbReference>
<reference evidence="1 2" key="1">
    <citation type="submission" date="2018-06" db="EMBL/GenBank/DDBJ databases">
        <authorList>
            <consortium name="Pathogen Informatics"/>
            <person name="Doyle S."/>
        </authorList>
    </citation>
    <scope>NUCLEOTIDE SEQUENCE [LARGE SCALE GENOMIC DNA]</scope>
    <source>
        <strain evidence="1 2">NCTC10571</strain>
    </source>
</reference>
<proteinExistence type="predicted"/>
<accession>A0A378NS90</accession>
<dbReference type="RefSeq" id="WP_115151568.1">
    <property type="nucleotide sequence ID" value="NZ_UGPP01000001.1"/>
</dbReference>
<dbReference type="AlphaFoldDB" id="A0A378NS90"/>
<name>A0A378NS90_9FIRM</name>
<dbReference type="Proteomes" id="UP000255234">
    <property type="component" value="Unassembled WGS sequence"/>
</dbReference>
<organism evidence="1 2">
    <name type="scientific">Megamonas hypermegale</name>
    <dbReference type="NCBI Taxonomy" id="158847"/>
    <lineage>
        <taxon>Bacteria</taxon>
        <taxon>Bacillati</taxon>
        <taxon>Bacillota</taxon>
        <taxon>Negativicutes</taxon>
        <taxon>Selenomonadales</taxon>
        <taxon>Selenomonadaceae</taxon>
        <taxon>Megamonas</taxon>
    </lineage>
</organism>
<sequence>MFKNKKNNNQKKTCSNCSNAVYSGEGCFICLELDEPVCVIDEWVPTNNHFKCKGKCYSKL</sequence>
<gene>
    <name evidence="1" type="ORF">NCTC10571_01357</name>
</gene>
<protein>
    <submittedName>
        <fullName evidence="1">Uncharacterized protein</fullName>
    </submittedName>
</protein>
<evidence type="ECO:0000313" key="1">
    <source>
        <dbReference type="EMBL" id="STY71201.1"/>
    </source>
</evidence>